<sequence length="126" mass="13501">MGLAVFTTDPNGDASAVFSNVNTRSQVSSNFSIPDWGNEVTAVSVRSATIFPNPASGQFTLSFSKPLHVAGTATLLNELGQRVRQFDLYAGDLEIDGDLSGLPPGLYFLRTATSDGYQETLKLLKQ</sequence>
<dbReference type="Pfam" id="PF18962">
    <property type="entry name" value="Por_Secre_tail"/>
    <property type="match status" value="1"/>
</dbReference>
<organism evidence="2 3">
    <name type="scientific">Phaeodactylibacter xiamenensis</name>
    <dbReference type="NCBI Taxonomy" id="1524460"/>
    <lineage>
        <taxon>Bacteria</taxon>
        <taxon>Pseudomonadati</taxon>
        <taxon>Bacteroidota</taxon>
        <taxon>Saprospiria</taxon>
        <taxon>Saprospirales</taxon>
        <taxon>Haliscomenobacteraceae</taxon>
        <taxon>Phaeodactylibacter</taxon>
    </lineage>
</organism>
<dbReference type="NCBIfam" id="TIGR04183">
    <property type="entry name" value="Por_Secre_tail"/>
    <property type="match status" value="1"/>
</dbReference>
<gene>
    <name evidence="2" type="ORF">IX84_28395</name>
</gene>
<evidence type="ECO:0000313" key="2">
    <source>
        <dbReference type="EMBL" id="KGE85408.1"/>
    </source>
</evidence>
<comment type="caution">
    <text evidence="2">The sequence shown here is derived from an EMBL/GenBank/DDBJ whole genome shotgun (WGS) entry which is preliminary data.</text>
</comment>
<dbReference type="AlphaFoldDB" id="A0A098S0U2"/>
<feature type="domain" description="Secretion system C-terminal sorting" evidence="1">
    <location>
        <begin position="50"/>
        <end position="116"/>
    </location>
</feature>
<dbReference type="InterPro" id="IPR026444">
    <property type="entry name" value="Secre_tail"/>
</dbReference>
<dbReference type="STRING" id="1524460.IX84_28395"/>
<accession>A0A098S0U2</accession>
<keyword evidence="3" id="KW-1185">Reference proteome</keyword>
<dbReference type="EMBL" id="JPOS01000090">
    <property type="protein sequence ID" value="KGE85408.1"/>
    <property type="molecule type" value="Genomic_DNA"/>
</dbReference>
<proteinExistence type="predicted"/>
<protein>
    <recommendedName>
        <fullName evidence="1">Secretion system C-terminal sorting domain-containing protein</fullName>
    </recommendedName>
</protein>
<name>A0A098S0U2_9BACT</name>
<evidence type="ECO:0000313" key="3">
    <source>
        <dbReference type="Proteomes" id="UP000029736"/>
    </source>
</evidence>
<dbReference type="Proteomes" id="UP000029736">
    <property type="component" value="Unassembled WGS sequence"/>
</dbReference>
<evidence type="ECO:0000259" key="1">
    <source>
        <dbReference type="Pfam" id="PF18962"/>
    </source>
</evidence>
<reference evidence="2 3" key="1">
    <citation type="journal article" date="2014" name="Int. J. Syst. Evol. Microbiol.">
        <title>Phaeodactylibacter xiamenensis gen. nov., sp. nov., a member of the family Saprospiraceae isolated from the marine alga Phaeodactylum tricornutum.</title>
        <authorList>
            <person name="Chen Z.Jr."/>
            <person name="Lei X."/>
            <person name="Lai Q."/>
            <person name="Li Y."/>
            <person name="Zhang B."/>
            <person name="Zhang J."/>
            <person name="Zhang H."/>
            <person name="Yang L."/>
            <person name="Zheng W."/>
            <person name="Tian Y."/>
            <person name="Yu Z."/>
            <person name="Xu H.Jr."/>
            <person name="Zheng T."/>
        </authorList>
    </citation>
    <scope>NUCLEOTIDE SEQUENCE [LARGE SCALE GENOMIC DNA]</scope>
    <source>
        <strain evidence="2 3">KD52</strain>
    </source>
</reference>